<dbReference type="NCBIfam" id="NF005559">
    <property type="entry name" value="PRK07231.1"/>
    <property type="match status" value="1"/>
</dbReference>
<dbReference type="PRINTS" id="PR00081">
    <property type="entry name" value="GDHRDH"/>
</dbReference>
<dbReference type="EMBL" id="JAEPQZ010000003">
    <property type="protein sequence ID" value="KAG2183128.1"/>
    <property type="molecule type" value="Genomic_DNA"/>
</dbReference>
<name>A0A8H7UKH5_MORIS</name>
<proteinExistence type="inferred from homology"/>
<evidence type="ECO:0000256" key="2">
    <source>
        <dbReference type="ARBA" id="ARBA00022857"/>
    </source>
</evidence>
<dbReference type="SUPFAM" id="SSF51735">
    <property type="entry name" value="NAD(P)-binding Rossmann-fold domains"/>
    <property type="match status" value="1"/>
</dbReference>
<keyword evidence="2" id="KW-0521">NADP</keyword>
<dbReference type="PANTHER" id="PTHR43639">
    <property type="entry name" value="OXIDOREDUCTASE, SHORT-CHAIN DEHYDROGENASE/REDUCTASE FAMILY (AFU_ORTHOLOGUE AFUA_5G02870)"/>
    <property type="match status" value="1"/>
</dbReference>
<dbReference type="AlphaFoldDB" id="A0A8H7UKH5"/>
<dbReference type="Proteomes" id="UP000654370">
    <property type="component" value="Unassembled WGS sequence"/>
</dbReference>
<comment type="similarity">
    <text evidence="1">Belongs to the short-chain dehydrogenases/reductases (SDR) family.</text>
</comment>
<evidence type="ECO:0000313" key="4">
    <source>
        <dbReference type="EMBL" id="KAG2183128.1"/>
    </source>
</evidence>
<evidence type="ECO:0000313" key="5">
    <source>
        <dbReference type="Proteomes" id="UP000654370"/>
    </source>
</evidence>
<dbReference type="PANTHER" id="PTHR43639:SF1">
    <property type="entry name" value="SHORT-CHAIN DEHYDROGENASE_REDUCTASE FAMILY PROTEIN"/>
    <property type="match status" value="1"/>
</dbReference>
<accession>A0A8H7UKH5</accession>
<dbReference type="Pfam" id="PF13561">
    <property type="entry name" value="adh_short_C2"/>
    <property type="match status" value="1"/>
</dbReference>
<dbReference type="InterPro" id="IPR036291">
    <property type="entry name" value="NAD(P)-bd_dom_sf"/>
</dbReference>
<keyword evidence="5" id="KW-1185">Reference proteome</keyword>
<comment type="caution">
    <text evidence="4">The sequence shown here is derived from an EMBL/GenBank/DDBJ whole genome shotgun (WGS) entry which is preliminary data.</text>
</comment>
<sequence length="259" mass="27239">MSPITRKLEGKVAIVTGGSRGIGEGIVKNLAEAGAYVVVNYTSSNTQADALVAEIISNGGKAITVQADMGTIEGPQKIVDAAVDTFGKIDIIVNNAGVAGGIPLGSITAENYEKIYNVNVRGPLFLVQAAAPHLQEYGRIINITSVAARTVSPNITVYGSSKAALESMSRYWASEFAEKNITSNCINPGPVSTDMMNNYIATMAKEQSDAFLQDILSRALFKRVAQPVDIATVTTFLASSDSQWITGDVLGANGGMVFV</sequence>
<dbReference type="InterPro" id="IPR002347">
    <property type="entry name" value="SDR_fam"/>
</dbReference>
<evidence type="ECO:0000256" key="1">
    <source>
        <dbReference type="ARBA" id="ARBA00006484"/>
    </source>
</evidence>
<dbReference type="OrthoDB" id="1393670at2759"/>
<gene>
    <name evidence="4" type="ORF">INT43_006123</name>
</gene>
<organism evidence="4 5">
    <name type="scientific">Mortierella isabellina</name>
    <name type="common">Filamentous fungus</name>
    <name type="synonym">Umbelopsis isabellina</name>
    <dbReference type="NCBI Taxonomy" id="91625"/>
    <lineage>
        <taxon>Eukaryota</taxon>
        <taxon>Fungi</taxon>
        <taxon>Fungi incertae sedis</taxon>
        <taxon>Mucoromycota</taxon>
        <taxon>Mucoromycotina</taxon>
        <taxon>Umbelopsidomycetes</taxon>
        <taxon>Umbelopsidales</taxon>
        <taxon>Umbelopsidaceae</taxon>
        <taxon>Umbelopsis</taxon>
    </lineage>
</organism>
<protein>
    <submittedName>
        <fullName evidence="4">Uncharacterized protein</fullName>
    </submittedName>
</protein>
<reference evidence="4" key="1">
    <citation type="submission" date="2020-12" db="EMBL/GenBank/DDBJ databases">
        <title>Metabolic potential, ecology and presence of endohyphal bacteria is reflected in genomic diversity of Mucoromycotina.</title>
        <authorList>
            <person name="Muszewska A."/>
            <person name="Okrasinska A."/>
            <person name="Steczkiewicz K."/>
            <person name="Drgas O."/>
            <person name="Orlowska M."/>
            <person name="Perlinska-Lenart U."/>
            <person name="Aleksandrzak-Piekarczyk T."/>
            <person name="Szatraj K."/>
            <person name="Zielenkiewicz U."/>
            <person name="Pilsyk S."/>
            <person name="Malc E."/>
            <person name="Mieczkowski P."/>
            <person name="Kruszewska J.S."/>
            <person name="Biernat P."/>
            <person name="Pawlowska J."/>
        </authorList>
    </citation>
    <scope>NUCLEOTIDE SEQUENCE</scope>
    <source>
        <strain evidence="4">WA0000067209</strain>
    </source>
</reference>
<evidence type="ECO:0000256" key="3">
    <source>
        <dbReference type="ARBA" id="ARBA00023002"/>
    </source>
</evidence>
<dbReference type="FunFam" id="3.40.50.720:FF:000374">
    <property type="entry name" value="3-oxoacyl-(Acyl-carrier-protein) reductase"/>
    <property type="match status" value="1"/>
</dbReference>
<dbReference type="GO" id="GO:0016491">
    <property type="term" value="F:oxidoreductase activity"/>
    <property type="evidence" value="ECO:0007669"/>
    <property type="project" value="UniProtKB-KW"/>
</dbReference>
<keyword evidence="3" id="KW-0560">Oxidoreductase</keyword>
<dbReference type="PRINTS" id="PR00080">
    <property type="entry name" value="SDRFAMILY"/>
</dbReference>
<dbReference type="Gene3D" id="3.40.50.720">
    <property type="entry name" value="NAD(P)-binding Rossmann-like Domain"/>
    <property type="match status" value="1"/>
</dbReference>